<accession>A0A2K1KHK5</accession>
<keyword evidence="3" id="KW-1185">Reference proteome</keyword>
<proteinExistence type="predicted"/>
<dbReference type="InParanoid" id="A0A2K1KHK5"/>
<reference evidence="1 3" key="1">
    <citation type="journal article" date="2008" name="Science">
        <title>The Physcomitrella genome reveals evolutionary insights into the conquest of land by plants.</title>
        <authorList>
            <person name="Rensing S."/>
            <person name="Lang D."/>
            <person name="Zimmer A."/>
            <person name="Terry A."/>
            <person name="Salamov A."/>
            <person name="Shapiro H."/>
            <person name="Nishiyama T."/>
            <person name="Perroud P.-F."/>
            <person name="Lindquist E."/>
            <person name="Kamisugi Y."/>
            <person name="Tanahashi T."/>
            <person name="Sakakibara K."/>
            <person name="Fujita T."/>
            <person name="Oishi K."/>
            <person name="Shin-I T."/>
            <person name="Kuroki Y."/>
            <person name="Toyoda A."/>
            <person name="Suzuki Y."/>
            <person name="Hashimoto A."/>
            <person name="Yamaguchi K."/>
            <person name="Sugano A."/>
            <person name="Kohara Y."/>
            <person name="Fujiyama A."/>
            <person name="Anterola A."/>
            <person name="Aoki S."/>
            <person name="Ashton N."/>
            <person name="Barbazuk W.B."/>
            <person name="Barker E."/>
            <person name="Bennetzen J."/>
            <person name="Bezanilla M."/>
            <person name="Blankenship R."/>
            <person name="Cho S.H."/>
            <person name="Dutcher S."/>
            <person name="Estelle M."/>
            <person name="Fawcett J.A."/>
            <person name="Gundlach H."/>
            <person name="Hanada K."/>
            <person name="Heyl A."/>
            <person name="Hicks K.A."/>
            <person name="Hugh J."/>
            <person name="Lohr M."/>
            <person name="Mayer K."/>
            <person name="Melkozernov A."/>
            <person name="Murata T."/>
            <person name="Nelson D."/>
            <person name="Pils B."/>
            <person name="Prigge M."/>
            <person name="Reiss B."/>
            <person name="Renner T."/>
            <person name="Rombauts S."/>
            <person name="Rushton P."/>
            <person name="Sanderfoot A."/>
            <person name="Schween G."/>
            <person name="Shiu S.-H."/>
            <person name="Stueber K."/>
            <person name="Theodoulou F.L."/>
            <person name="Tu H."/>
            <person name="Van de Peer Y."/>
            <person name="Verrier P.J."/>
            <person name="Waters E."/>
            <person name="Wood A."/>
            <person name="Yang L."/>
            <person name="Cove D."/>
            <person name="Cuming A."/>
            <person name="Hasebe M."/>
            <person name="Lucas S."/>
            <person name="Mishler D.B."/>
            <person name="Reski R."/>
            <person name="Grigoriev I."/>
            <person name="Quatrano R.S."/>
            <person name="Boore J.L."/>
        </authorList>
    </citation>
    <scope>NUCLEOTIDE SEQUENCE [LARGE SCALE GENOMIC DNA]</scope>
    <source>
        <strain evidence="2 3">cv. Gransden 2004</strain>
    </source>
</reference>
<dbReference type="EnsemblPlants" id="Pp3c6_29401V3.1">
    <property type="protein sequence ID" value="PAC:32977656.CDS.1"/>
    <property type="gene ID" value="Pp3c6_29401"/>
</dbReference>
<evidence type="ECO:0000313" key="3">
    <source>
        <dbReference type="Proteomes" id="UP000006727"/>
    </source>
</evidence>
<dbReference type="Proteomes" id="UP000006727">
    <property type="component" value="Chromosome 6"/>
</dbReference>
<protein>
    <submittedName>
        <fullName evidence="1 2">Uncharacterized protein</fullName>
    </submittedName>
</protein>
<reference evidence="2" key="3">
    <citation type="submission" date="2020-12" db="UniProtKB">
        <authorList>
            <consortium name="EnsemblPlants"/>
        </authorList>
    </citation>
    <scope>IDENTIFICATION</scope>
</reference>
<evidence type="ECO:0000313" key="1">
    <source>
        <dbReference type="EMBL" id="PNR53264.1"/>
    </source>
</evidence>
<gene>
    <name evidence="1" type="ORF">PHYPA_009640</name>
</gene>
<evidence type="ECO:0000313" key="2">
    <source>
        <dbReference type="EnsemblPlants" id="PAC:32977656.CDS.1"/>
    </source>
</evidence>
<sequence>MQASPWFLLRVEREQSGLSRVLLVMKRVRRTAVGVDCVEQDREHCIVELLLPSPSSSIALQLLSDYAITRLVHPNPPTCRD</sequence>
<organism evidence="1">
    <name type="scientific">Physcomitrium patens</name>
    <name type="common">Spreading-leaved earth moss</name>
    <name type="synonym">Physcomitrella patens</name>
    <dbReference type="NCBI Taxonomy" id="3218"/>
    <lineage>
        <taxon>Eukaryota</taxon>
        <taxon>Viridiplantae</taxon>
        <taxon>Streptophyta</taxon>
        <taxon>Embryophyta</taxon>
        <taxon>Bryophyta</taxon>
        <taxon>Bryophytina</taxon>
        <taxon>Bryopsida</taxon>
        <taxon>Funariidae</taxon>
        <taxon>Funariales</taxon>
        <taxon>Funariaceae</taxon>
        <taxon>Physcomitrium</taxon>
    </lineage>
</organism>
<name>A0A2K1KHK5_PHYPA</name>
<dbReference type="Gramene" id="Pp3c6_29401V3.1">
    <property type="protein sequence ID" value="PAC:32977656.CDS.1"/>
    <property type="gene ID" value="Pp3c6_29401"/>
</dbReference>
<dbReference type="AlphaFoldDB" id="A0A2K1KHK5"/>
<dbReference type="EMBL" id="ABEU02000006">
    <property type="protein sequence ID" value="PNR53264.1"/>
    <property type="molecule type" value="Genomic_DNA"/>
</dbReference>
<reference evidence="1 3" key="2">
    <citation type="journal article" date="2018" name="Plant J.">
        <title>The Physcomitrella patens chromosome-scale assembly reveals moss genome structure and evolution.</title>
        <authorList>
            <person name="Lang D."/>
            <person name="Ullrich K.K."/>
            <person name="Murat F."/>
            <person name="Fuchs J."/>
            <person name="Jenkins J."/>
            <person name="Haas F.B."/>
            <person name="Piednoel M."/>
            <person name="Gundlach H."/>
            <person name="Van Bel M."/>
            <person name="Meyberg R."/>
            <person name="Vives C."/>
            <person name="Morata J."/>
            <person name="Symeonidi A."/>
            <person name="Hiss M."/>
            <person name="Muchero W."/>
            <person name="Kamisugi Y."/>
            <person name="Saleh O."/>
            <person name="Blanc G."/>
            <person name="Decker E.L."/>
            <person name="van Gessel N."/>
            <person name="Grimwood J."/>
            <person name="Hayes R.D."/>
            <person name="Graham S.W."/>
            <person name="Gunter L.E."/>
            <person name="McDaniel S.F."/>
            <person name="Hoernstein S.N.W."/>
            <person name="Larsson A."/>
            <person name="Li F.W."/>
            <person name="Perroud P.F."/>
            <person name="Phillips J."/>
            <person name="Ranjan P."/>
            <person name="Rokshar D.S."/>
            <person name="Rothfels C.J."/>
            <person name="Schneider L."/>
            <person name="Shu S."/>
            <person name="Stevenson D.W."/>
            <person name="Thummler F."/>
            <person name="Tillich M."/>
            <person name="Villarreal Aguilar J.C."/>
            <person name="Widiez T."/>
            <person name="Wong G.K."/>
            <person name="Wymore A."/>
            <person name="Zhang Y."/>
            <person name="Zimmer A.D."/>
            <person name="Quatrano R.S."/>
            <person name="Mayer K.F.X."/>
            <person name="Goodstein D."/>
            <person name="Casacuberta J.M."/>
            <person name="Vandepoele K."/>
            <person name="Reski R."/>
            <person name="Cuming A.C."/>
            <person name="Tuskan G.A."/>
            <person name="Maumus F."/>
            <person name="Salse J."/>
            <person name="Schmutz J."/>
            <person name="Rensing S.A."/>
        </authorList>
    </citation>
    <scope>NUCLEOTIDE SEQUENCE [LARGE SCALE GENOMIC DNA]</scope>
    <source>
        <strain evidence="2 3">cv. Gransden 2004</strain>
    </source>
</reference>